<evidence type="ECO:0000256" key="1">
    <source>
        <dbReference type="SAM" id="Coils"/>
    </source>
</evidence>
<name>A0A1J7BYV7_9ACTN</name>
<keyword evidence="1" id="KW-0175">Coiled coil</keyword>
<evidence type="ECO:0000256" key="2">
    <source>
        <dbReference type="SAM" id="MobiDB-lite"/>
    </source>
</evidence>
<dbReference type="RefSeq" id="WP_071655355.1">
    <property type="nucleotide sequence ID" value="NZ_MLCF01000016.1"/>
</dbReference>
<dbReference type="EMBL" id="MLCF01000016">
    <property type="protein sequence ID" value="OIV38665.1"/>
    <property type="molecule type" value="Genomic_DNA"/>
</dbReference>
<dbReference type="InterPro" id="IPR038765">
    <property type="entry name" value="Papain-like_cys_pep_sf"/>
</dbReference>
<evidence type="ECO:0008006" key="5">
    <source>
        <dbReference type="Google" id="ProtNLM"/>
    </source>
</evidence>
<proteinExistence type="predicted"/>
<reference evidence="3 4" key="1">
    <citation type="submission" date="2016-10" db="EMBL/GenBank/DDBJ databases">
        <title>Genome sequence of Streptomyces gilvigriseus MUSC 26.</title>
        <authorList>
            <person name="Lee L.-H."/>
            <person name="Ser H.-L."/>
        </authorList>
    </citation>
    <scope>NUCLEOTIDE SEQUENCE [LARGE SCALE GENOMIC DNA]</scope>
    <source>
        <strain evidence="3 4">MUSC 26</strain>
    </source>
</reference>
<feature type="region of interest" description="Disordered" evidence="2">
    <location>
        <begin position="143"/>
        <end position="163"/>
    </location>
</feature>
<feature type="compositionally biased region" description="Gly residues" evidence="2">
    <location>
        <begin position="145"/>
        <end position="155"/>
    </location>
</feature>
<accession>A0A1J7BYV7</accession>
<protein>
    <recommendedName>
        <fullName evidence="5">NlpC/P60 domain-containing protein</fullName>
    </recommendedName>
</protein>
<dbReference type="Gene3D" id="3.90.1720.10">
    <property type="entry name" value="endopeptidase domain like (from Nostoc punctiforme)"/>
    <property type="match status" value="1"/>
</dbReference>
<sequence>MTGGELRLPPGELRRLRRVCSSEAEALAEAARAARELLEHPAFRAGLAACPEEAARVGRLVHRAVDGDAGLPSCARRVRRSAEELAGAEEAYRRAERHAAEAARAAASGSNYGKPWGHGWLPADAHAAHLAHAQHRAHLAHAGRVHGGAAHGDGGSAPEAGASGRRAAILERAARWAAQRVPYTMYGYHGGWRADCSGFVSMAWQLHTSMTTVTLPEVAHRVLKAQLRPGDVLLNKAPGRHGHVVLFERWTDESHTSYLAYEQSPGGTKHRVVPYPYFPGHGAFEPYRLNALGR</sequence>
<dbReference type="AlphaFoldDB" id="A0A1J7BYV7"/>
<dbReference type="Proteomes" id="UP000243342">
    <property type="component" value="Unassembled WGS sequence"/>
</dbReference>
<evidence type="ECO:0000313" key="4">
    <source>
        <dbReference type="Proteomes" id="UP000243342"/>
    </source>
</evidence>
<dbReference type="OrthoDB" id="5620138at2"/>
<keyword evidence="4" id="KW-1185">Reference proteome</keyword>
<organism evidence="3 4">
    <name type="scientific">Mangrovactinospora gilvigrisea</name>
    <dbReference type="NCBI Taxonomy" id="1428644"/>
    <lineage>
        <taxon>Bacteria</taxon>
        <taxon>Bacillati</taxon>
        <taxon>Actinomycetota</taxon>
        <taxon>Actinomycetes</taxon>
        <taxon>Kitasatosporales</taxon>
        <taxon>Streptomycetaceae</taxon>
        <taxon>Mangrovactinospora</taxon>
    </lineage>
</organism>
<dbReference type="STRING" id="1428644.BIV57_04560"/>
<evidence type="ECO:0000313" key="3">
    <source>
        <dbReference type="EMBL" id="OIV38665.1"/>
    </source>
</evidence>
<feature type="coiled-coil region" evidence="1">
    <location>
        <begin position="78"/>
        <end position="105"/>
    </location>
</feature>
<gene>
    <name evidence="3" type="ORF">BIV57_04560</name>
</gene>
<dbReference type="SUPFAM" id="SSF54001">
    <property type="entry name" value="Cysteine proteinases"/>
    <property type="match status" value="1"/>
</dbReference>
<comment type="caution">
    <text evidence="3">The sequence shown here is derived from an EMBL/GenBank/DDBJ whole genome shotgun (WGS) entry which is preliminary data.</text>
</comment>